<feature type="transmembrane region" description="Helical" evidence="1">
    <location>
        <begin position="157"/>
        <end position="189"/>
    </location>
</feature>
<gene>
    <name evidence="2" type="ORF">ENF32_04775</name>
</gene>
<feature type="transmembrane region" description="Helical" evidence="1">
    <location>
        <begin position="62"/>
        <end position="82"/>
    </location>
</feature>
<keyword evidence="1" id="KW-0472">Membrane</keyword>
<feature type="transmembrane region" description="Helical" evidence="1">
    <location>
        <begin position="35"/>
        <end position="53"/>
    </location>
</feature>
<proteinExistence type="predicted"/>
<dbReference type="EMBL" id="DQWS01000179">
    <property type="protein sequence ID" value="HDD53362.1"/>
    <property type="molecule type" value="Genomic_DNA"/>
</dbReference>
<reference evidence="2" key="1">
    <citation type="journal article" date="2020" name="mSystems">
        <title>Genome- and Community-Level Interaction Insights into Carbon Utilization and Element Cycling Functions of Hydrothermarchaeota in Hydrothermal Sediment.</title>
        <authorList>
            <person name="Zhou Z."/>
            <person name="Liu Y."/>
            <person name="Xu W."/>
            <person name="Pan J."/>
            <person name="Luo Z.H."/>
            <person name="Li M."/>
        </authorList>
    </citation>
    <scope>NUCLEOTIDE SEQUENCE [LARGE SCALE GENOMIC DNA]</scope>
    <source>
        <strain evidence="2">HyVt-115</strain>
    </source>
</reference>
<keyword evidence="1" id="KW-1133">Transmembrane helix</keyword>
<organism evidence="2">
    <name type="scientific">Thermosulfidibacter takaii</name>
    <dbReference type="NCBI Taxonomy" id="412593"/>
    <lineage>
        <taxon>Bacteria</taxon>
        <taxon>Pseudomonadati</taxon>
        <taxon>Thermosulfidibacterota</taxon>
        <taxon>Thermosulfidibacteria</taxon>
        <taxon>Thermosulfidibacterales</taxon>
        <taxon>Thermosulfidibacteraceae</taxon>
    </lineage>
</organism>
<sequence>MDRDKARWREGFYELSWWAFLLMVLFIPFPSPSWINSILLFWLALFILAKIVFREFRLDHGVIAFLAFLVLVLASCLFSINIDKSMTYFRKDMIQTGIIYLSASQMLTDKKRLFLPSLVLLSSFTLAVVLSFGHYGRGHALYGIFGHHTRYGKFLDLAMPLALALMVGGPTTVRCLALIFLFLGCYSLILTLSRGAWGGCSAWVLGGSGAS</sequence>
<dbReference type="AlphaFoldDB" id="A0A7C0U6P4"/>
<feature type="transmembrane region" description="Helical" evidence="1">
    <location>
        <begin position="113"/>
        <end position="136"/>
    </location>
</feature>
<accession>A0A7C0U6P4</accession>
<comment type="caution">
    <text evidence="2">The sequence shown here is derived from an EMBL/GenBank/DDBJ whole genome shotgun (WGS) entry which is preliminary data.</text>
</comment>
<protein>
    <submittedName>
        <fullName evidence="2">Uncharacterized protein</fullName>
    </submittedName>
</protein>
<evidence type="ECO:0000256" key="1">
    <source>
        <dbReference type="SAM" id="Phobius"/>
    </source>
</evidence>
<evidence type="ECO:0000313" key="2">
    <source>
        <dbReference type="EMBL" id="HDD53362.1"/>
    </source>
</evidence>
<keyword evidence="1" id="KW-0812">Transmembrane</keyword>
<feature type="transmembrane region" description="Helical" evidence="1">
    <location>
        <begin position="12"/>
        <end position="29"/>
    </location>
</feature>
<dbReference type="Proteomes" id="UP000885690">
    <property type="component" value="Unassembled WGS sequence"/>
</dbReference>
<name>A0A7C0U6P4_9BACT</name>